<name>A0ACC4BVL9_POPAL</name>
<dbReference type="Proteomes" id="UP000309997">
    <property type="component" value="Unassembled WGS sequence"/>
</dbReference>
<evidence type="ECO:0000313" key="2">
    <source>
        <dbReference type="Proteomes" id="UP000309997"/>
    </source>
</evidence>
<reference evidence="1 2" key="1">
    <citation type="journal article" date="2024" name="Plant Biotechnol. J.">
        <title>Genome and CRISPR/Cas9 system of a widespread forest tree (Populus alba) in the world.</title>
        <authorList>
            <person name="Liu Y.J."/>
            <person name="Jiang P.F."/>
            <person name="Han X.M."/>
            <person name="Li X.Y."/>
            <person name="Wang H.M."/>
            <person name="Wang Y.J."/>
            <person name="Wang X.X."/>
            <person name="Zeng Q.Y."/>
        </authorList>
    </citation>
    <scope>NUCLEOTIDE SEQUENCE [LARGE SCALE GENOMIC DNA]</scope>
    <source>
        <strain evidence="2">cv. PAL-ZL1</strain>
    </source>
</reference>
<protein>
    <submittedName>
        <fullName evidence="1">Uncharacterized protein</fullName>
    </submittedName>
</protein>
<sequence length="108" mass="11542">MPRPMPLESSLSQWRLVSGSGVLGLGFGSGQKGFLRPEKGLLSRIEVGLILASDVSEKFLNVKAVSNFGNEVGFLNLSAGDGIELCCDIRACLLVAALDLFFSINRIL</sequence>
<gene>
    <name evidence="1" type="ORF">D5086_016792</name>
</gene>
<evidence type="ECO:0000313" key="1">
    <source>
        <dbReference type="EMBL" id="KAL3582460.1"/>
    </source>
</evidence>
<proteinExistence type="predicted"/>
<organism evidence="1 2">
    <name type="scientific">Populus alba</name>
    <name type="common">White poplar</name>
    <dbReference type="NCBI Taxonomy" id="43335"/>
    <lineage>
        <taxon>Eukaryota</taxon>
        <taxon>Viridiplantae</taxon>
        <taxon>Streptophyta</taxon>
        <taxon>Embryophyta</taxon>
        <taxon>Tracheophyta</taxon>
        <taxon>Spermatophyta</taxon>
        <taxon>Magnoliopsida</taxon>
        <taxon>eudicotyledons</taxon>
        <taxon>Gunneridae</taxon>
        <taxon>Pentapetalae</taxon>
        <taxon>rosids</taxon>
        <taxon>fabids</taxon>
        <taxon>Malpighiales</taxon>
        <taxon>Salicaceae</taxon>
        <taxon>Saliceae</taxon>
        <taxon>Populus</taxon>
    </lineage>
</organism>
<comment type="caution">
    <text evidence="1">The sequence shown here is derived from an EMBL/GenBank/DDBJ whole genome shotgun (WGS) entry which is preliminary data.</text>
</comment>
<keyword evidence="2" id="KW-1185">Reference proteome</keyword>
<dbReference type="EMBL" id="RCHU02000008">
    <property type="protein sequence ID" value="KAL3582460.1"/>
    <property type="molecule type" value="Genomic_DNA"/>
</dbReference>
<accession>A0ACC4BVL9</accession>